<dbReference type="InterPro" id="IPR001789">
    <property type="entry name" value="Sig_transdc_resp-reg_receiver"/>
</dbReference>
<dbReference type="Pfam" id="PF00072">
    <property type="entry name" value="Response_reg"/>
    <property type="match status" value="1"/>
</dbReference>
<keyword evidence="3" id="KW-0175">Coiled coil</keyword>
<dbReference type="PROSITE" id="PS50110">
    <property type="entry name" value="RESPONSE_REGULATORY"/>
    <property type="match status" value="1"/>
</dbReference>
<reference evidence="5 6" key="1">
    <citation type="submission" date="2017-07" db="EMBL/GenBank/DDBJ databases">
        <title>Complete genome sequence of Oryzomicrobium terrae TPP412.</title>
        <authorList>
            <person name="Chiu L.-W."/>
            <person name="Lo K.-J."/>
            <person name="Tsai Y.-M."/>
            <person name="Lin S.-S."/>
            <person name="Kuo C.-H."/>
            <person name="Liu C.-T."/>
        </authorList>
    </citation>
    <scope>NUCLEOTIDE SEQUENCE [LARGE SCALE GENOMIC DNA]</scope>
    <source>
        <strain evidence="5 6">TPP412</strain>
    </source>
</reference>
<evidence type="ECO:0000256" key="1">
    <source>
        <dbReference type="PROSITE-ProRule" id="PRU00169"/>
    </source>
</evidence>
<evidence type="ECO:0000313" key="6">
    <source>
        <dbReference type="Proteomes" id="UP000323671"/>
    </source>
</evidence>
<keyword evidence="2" id="KW-0802">TPR repeat</keyword>
<dbReference type="GO" id="GO:0000160">
    <property type="term" value="P:phosphorelay signal transduction system"/>
    <property type="evidence" value="ECO:0007669"/>
    <property type="project" value="InterPro"/>
</dbReference>
<dbReference type="KEGG" id="otr:OTERR_05890"/>
<feature type="domain" description="Response regulatory" evidence="4">
    <location>
        <begin position="16"/>
        <end position="137"/>
    </location>
</feature>
<dbReference type="InterPro" id="IPR052048">
    <property type="entry name" value="ST_Response_Regulator"/>
</dbReference>
<dbReference type="PANTHER" id="PTHR43228:SF1">
    <property type="entry name" value="TWO-COMPONENT RESPONSE REGULATOR ARR22"/>
    <property type="match status" value="1"/>
</dbReference>
<dbReference type="Pfam" id="PF14559">
    <property type="entry name" value="TPR_19"/>
    <property type="match status" value="1"/>
</dbReference>
<protein>
    <recommendedName>
        <fullName evidence="4">Response regulatory domain-containing protein</fullName>
    </recommendedName>
</protein>
<dbReference type="InterPro" id="IPR011990">
    <property type="entry name" value="TPR-like_helical_dom_sf"/>
</dbReference>
<dbReference type="PROSITE" id="PS50005">
    <property type="entry name" value="TPR"/>
    <property type="match status" value="1"/>
</dbReference>
<name>A0A5C1E5X9_9RHOO</name>
<keyword evidence="6" id="KW-1185">Reference proteome</keyword>
<dbReference type="AlphaFoldDB" id="A0A5C1E5X9"/>
<dbReference type="Pfam" id="PF13432">
    <property type="entry name" value="TPR_16"/>
    <property type="match status" value="1"/>
</dbReference>
<dbReference type="SUPFAM" id="SSF52172">
    <property type="entry name" value="CheY-like"/>
    <property type="match status" value="1"/>
</dbReference>
<dbReference type="InterPro" id="IPR011006">
    <property type="entry name" value="CheY-like_superfamily"/>
</dbReference>
<dbReference type="SMART" id="SM00028">
    <property type="entry name" value="TPR"/>
    <property type="match status" value="5"/>
</dbReference>
<dbReference type="Gene3D" id="1.25.40.10">
    <property type="entry name" value="Tetratricopeptide repeat domain"/>
    <property type="match status" value="2"/>
</dbReference>
<dbReference type="Gene3D" id="3.40.50.2300">
    <property type="match status" value="1"/>
</dbReference>
<keyword evidence="1" id="KW-0597">Phosphoprotein</keyword>
<gene>
    <name evidence="5" type="ORF">OTERR_05890</name>
</gene>
<feature type="modified residue" description="4-aspartylphosphate" evidence="1">
    <location>
        <position position="68"/>
    </location>
</feature>
<accession>A0A5C1E5X9</accession>
<dbReference type="RefSeq" id="WP_149424810.1">
    <property type="nucleotide sequence ID" value="NZ_CP022579.1"/>
</dbReference>
<evidence type="ECO:0000256" key="3">
    <source>
        <dbReference type="SAM" id="Coils"/>
    </source>
</evidence>
<evidence type="ECO:0000256" key="2">
    <source>
        <dbReference type="PROSITE-ProRule" id="PRU00339"/>
    </source>
</evidence>
<proteinExistence type="predicted"/>
<dbReference type="InterPro" id="IPR019734">
    <property type="entry name" value="TPR_rpt"/>
</dbReference>
<dbReference type="PANTHER" id="PTHR43228">
    <property type="entry name" value="TWO-COMPONENT RESPONSE REGULATOR"/>
    <property type="match status" value="1"/>
</dbReference>
<dbReference type="SUPFAM" id="SSF48452">
    <property type="entry name" value="TPR-like"/>
    <property type="match status" value="1"/>
</dbReference>
<dbReference type="Proteomes" id="UP000323671">
    <property type="component" value="Chromosome"/>
</dbReference>
<sequence>MSLPQQQLPADFGDKSFLIIDDFHGMRSILRDILRSCGVNPRNIATAANGGEAIALLEKNRFDGVLCDFNLGAGKNGQQVLEEAKFRSLIGPGCAWIMITAEKTTDVVMGAAEYQPDAYLIKPITEATLRLRLDKIWSKKEAFADIDRAVVEQDFLRAVKLCDQRLATDRSNAGELLRLKCQLLLSAGEHEQARSLCSAILAERDVPWAKLGLARAQFAAGELAEARALLEALVAENRTFLEAYDWLVAVLKAQDDLTKAEEVLEQAARLSPNSVTRQKILGEVALQLGKLDNAEKAFRKSVALGEHSVLKTADAYLGLAKTCSAKDNPNEALQVLGTLTKQFNDDEVKVKALATEGMVHHKAGDPIAARKVAQQLGEALNQSGVRTDSATTLEMAELMLVTGEKSQAVALLQDEVRNNPEDKTLLGRVQQVFDTASMGAEGSALVEASRKEALELMNQGVLLVRDGKFDEALAALRTACERLPSNVRVLLNFAHLALGIMQKTAVDPALVDEIRERLLTVRRLAPGEKRCAQLMSQLDTLTR</sequence>
<feature type="repeat" description="TPR" evidence="2">
    <location>
        <begin position="453"/>
        <end position="486"/>
    </location>
</feature>
<evidence type="ECO:0000259" key="4">
    <source>
        <dbReference type="PROSITE" id="PS50110"/>
    </source>
</evidence>
<organism evidence="5 6">
    <name type="scientific">Oryzomicrobium terrae</name>
    <dbReference type="NCBI Taxonomy" id="1735038"/>
    <lineage>
        <taxon>Bacteria</taxon>
        <taxon>Pseudomonadati</taxon>
        <taxon>Pseudomonadota</taxon>
        <taxon>Betaproteobacteria</taxon>
        <taxon>Rhodocyclales</taxon>
        <taxon>Rhodocyclaceae</taxon>
        <taxon>Oryzomicrobium</taxon>
    </lineage>
</organism>
<dbReference type="SMART" id="SM00448">
    <property type="entry name" value="REC"/>
    <property type="match status" value="1"/>
</dbReference>
<dbReference type="EMBL" id="CP022579">
    <property type="protein sequence ID" value="QEL64065.1"/>
    <property type="molecule type" value="Genomic_DNA"/>
</dbReference>
<dbReference type="CDD" id="cd17589">
    <property type="entry name" value="REC_TPR"/>
    <property type="match status" value="1"/>
</dbReference>
<evidence type="ECO:0000313" key="5">
    <source>
        <dbReference type="EMBL" id="QEL64065.1"/>
    </source>
</evidence>
<feature type="coiled-coil region" evidence="3">
    <location>
        <begin position="216"/>
        <end position="270"/>
    </location>
</feature>